<dbReference type="Proteomes" id="UP000762676">
    <property type="component" value="Unassembled WGS sequence"/>
</dbReference>
<sequence>MDQMNNRLAAKKRKKITRKAKKGWRDDIDLVQMKGITWGRGGRLRDEWRRDEEDYILQWMDRASCQASEEQSMNTTVTGKRCKESRGLKIVESVSYNARHRVSVVVHRLCGLAVRHSLRDREVRGSILGRVKPRTFNMVLAADPPSVWHYGRSAKSGRPGVRIM</sequence>
<name>A0AAV4ITZ6_9GAST</name>
<accession>A0AAV4ITZ6</accession>
<comment type="caution">
    <text evidence="1">The sequence shown here is derived from an EMBL/GenBank/DDBJ whole genome shotgun (WGS) entry which is preliminary data.</text>
</comment>
<organism evidence="1 2">
    <name type="scientific">Elysia marginata</name>
    <dbReference type="NCBI Taxonomy" id="1093978"/>
    <lineage>
        <taxon>Eukaryota</taxon>
        <taxon>Metazoa</taxon>
        <taxon>Spiralia</taxon>
        <taxon>Lophotrochozoa</taxon>
        <taxon>Mollusca</taxon>
        <taxon>Gastropoda</taxon>
        <taxon>Heterobranchia</taxon>
        <taxon>Euthyneura</taxon>
        <taxon>Panpulmonata</taxon>
        <taxon>Sacoglossa</taxon>
        <taxon>Placobranchoidea</taxon>
        <taxon>Plakobranchidae</taxon>
        <taxon>Elysia</taxon>
    </lineage>
</organism>
<proteinExistence type="predicted"/>
<evidence type="ECO:0000313" key="1">
    <source>
        <dbReference type="EMBL" id="GFS13130.1"/>
    </source>
</evidence>
<reference evidence="1 2" key="1">
    <citation type="journal article" date="2021" name="Elife">
        <title>Chloroplast acquisition without the gene transfer in kleptoplastic sea slugs, Plakobranchus ocellatus.</title>
        <authorList>
            <person name="Maeda T."/>
            <person name="Takahashi S."/>
            <person name="Yoshida T."/>
            <person name="Shimamura S."/>
            <person name="Takaki Y."/>
            <person name="Nagai Y."/>
            <person name="Toyoda A."/>
            <person name="Suzuki Y."/>
            <person name="Arimoto A."/>
            <person name="Ishii H."/>
            <person name="Satoh N."/>
            <person name="Nishiyama T."/>
            <person name="Hasebe M."/>
            <person name="Maruyama T."/>
            <person name="Minagawa J."/>
            <person name="Obokata J."/>
            <person name="Shigenobu S."/>
        </authorList>
    </citation>
    <scope>NUCLEOTIDE SEQUENCE [LARGE SCALE GENOMIC DNA]</scope>
</reference>
<dbReference type="EMBL" id="BMAT01002751">
    <property type="protein sequence ID" value="GFS13130.1"/>
    <property type="molecule type" value="Genomic_DNA"/>
</dbReference>
<dbReference type="AlphaFoldDB" id="A0AAV4ITZ6"/>
<protein>
    <submittedName>
        <fullName evidence="1">Uncharacterized protein</fullName>
    </submittedName>
</protein>
<keyword evidence="2" id="KW-1185">Reference proteome</keyword>
<evidence type="ECO:0000313" key="2">
    <source>
        <dbReference type="Proteomes" id="UP000762676"/>
    </source>
</evidence>
<gene>
    <name evidence="1" type="ORF">ElyMa_001389100</name>
</gene>